<reference evidence="7" key="1">
    <citation type="submission" date="2021-03" db="EMBL/GenBank/DDBJ databases">
        <title>Draft genome sequence of rust myrtle Austropuccinia psidii MF-1, a brazilian biotype.</title>
        <authorList>
            <person name="Quecine M.C."/>
            <person name="Pachon D.M.R."/>
            <person name="Bonatelli M.L."/>
            <person name="Correr F.H."/>
            <person name="Franceschini L.M."/>
            <person name="Leite T.F."/>
            <person name="Margarido G.R.A."/>
            <person name="Almeida C.A."/>
            <person name="Ferrarezi J.A."/>
            <person name="Labate C.A."/>
        </authorList>
    </citation>
    <scope>NUCLEOTIDE SEQUENCE</scope>
    <source>
        <strain evidence="7">MF-1</strain>
    </source>
</reference>
<organism evidence="7 8">
    <name type="scientific">Austropuccinia psidii MF-1</name>
    <dbReference type="NCBI Taxonomy" id="1389203"/>
    <lineage>
        <taxon>Eukaryota</taxon>
        <taxon>Fungi</taxon>
        <taxon>Dikarya</taxon>
        <taxon>Basidiomycota</taxon>
        <taxon>Pucciniomycotina</taxon>
        <taxon>Pucciniomycetes</taxon>
        <taxon>Pucciniales</taxon>
        <taxon>Sphaerophragmiaceae</taxon>
        <taxon>Austropuccinia</taxon>
    </lineage>
</organism>
<dbReference type="GO" id="GO:0016491">
    <property type="term" value="F:oxidoreductase activity"/>
    <property type="evidence" value="ECO:0007669"/>
    <property type="project" value="InterPro"/>
</dbReference>
<keyword evidence="2 5" id="KW-0812">Transmembrane</keyword>
<accession>A0A9Q3BNN9</accession>
<evidence type="ECO:0000313" key="7">
    <source>
        <dbReference type="EMBL" id="MBW0468498.1"/>
    </source>
</evidence>
<evidence type="ECO:0000256" key="4">
    <source>
        <dbReference type="ARBA" id="ARBA00023136"/>
    </source>
</evidence>
<dbReference type="GO" id="GO:0008610">
    <property type="term" value="P:lipid biosynthetic process"/>
    <property type="evidence" value="ECO:0007669"/>
    <property type="project" value="InterPro"/>
</dbReference>
<keyword evidence="8" id="KW-1185">Reference proteome</keyword>
<evidence type="ECO:0000256" key="1">
    <source>
        <dbReference type="ARBA" id="ARBA00004370"/>
    </source>
</evidence>
<dbReference type="AlphaFoldDB" id="A0A9Q3BNN9"/>
<keyword evidence="3 5" id="KW-1133">Transmembrane helix</keyword>
<evidence type="ECO:0000259" key="6">
    <source>
        <dbReference type="Pfam" id="PF04116"/>
    </source>
</evidence>
<gene>
    <name evidence="7" type="ORF">O181_008213</name>
</gene>
<comment type="subcellular location">
    <subcellularLocation>
        <location evidence="1">Membrane</location>
    </subcellularLocation>
</comment>
<dbReference type="Pfam" id="PF04116">
    <property type="entry name" value="FA_hydroxylase"/>
    <property type="match status" value="1"/>
</dbReference>
<evidence type="ECO:0000256" key="5">
    <source>
        <dbReference type="SAM" id="Phobius"/>
    </source>
</evidence>
<dbReference type="Proteomes" id="UP000765509">
    <property type="component" value="Unassembled WGS sequence"/>
</dbReference>
<evidence type="ECO:0000313" key="8">
    <source>
        <dbReference type="Proteomes" id="UP000765509"/>
    </source>
</evidence>
<name>A0A9Q3BNN9_9BASI</name>
<dbReference type="GO" id="GO:0005506">
    <property type="term" value="F:iron ion binding"/>
    <property type="evidence" value="ECO:0007669"/>
    <property type="project" value="InterPro"/>
</dbReference>
<feature type="domain" description="Fatty acid hydroxylase" evidence="6">
    <location>
        <begin position="178"/>
        <end position="311"/>
    </location>
</feature>
<dbReference type="InterPro" id="IPR006694">
    <property type="entry name" value="Fatty_acid_hydroxylase"/>
</dbReference>
<protein>
    <recommendedName>
        <fullName evidence="6">Fatty acid hydroxylase domain-containing protein</fullName>
    </recommendedName>
</protein>
<evidence type="ECO:0000256" key="2">
    <source>
        <dbReference type="ARBA" id="ARBA00022692"/>
    </source>
</evidence>
<keyword evidence="4 5" id="KW-0472">Membrane</keyword>
<proteinExistence type="predicted"/>
<dbReference type="EMBL" id="AVOT02001881">
    <property type="protein sequence ID" value="MBW0468498.1"/>
    <property type="molecule type" value="Genomic_DNA"/>
</dbReference>
<comment type="caution">
    <text evidence="7">The sequence shown here is derived from an EMBL/GenBank/DDBJ whole genome shotgun (WGS) entry which is preliminary data.</text>
</comment>
<feature type="transmembrane region" description="Helical" evidence="5">
    <location>
        <begin position="164"/>
        <end position="182"/>
    </location>
</feature>
<dbReference type="InterPro" id="IPR050307">
    <property type="entry name" value="Sterol_Desaturase_Related"/>
</dbReference>
<dbReference type="GO" id="GO:0016020">
    <property type="term" value="C:membrane"/>
    <property type="evidence" value="ECO:0007669"/>
    <property type="project" value="UniProtKB-SubCell"/>
</dbReference>
<evidence type="ECO:0000256" key="3">
    <source>
        <dbReference type="ARBA" id="ARBA00022989"/>
    </source>
</evidence>
<feature type="transmembrane region" description="Helical" evidence="5">
    <location>
        <begin position="45"/>
        <end position="68"/>
    </location>
</feature>
<sequence>MFNEWVHSHSNHSDPLLLSVYPKSVNFPLYHYHRQSIVPGISDPILSIIVPVATYWIVSLLFTLIDYLEWPSIEKFRIHDSAEVTRRNRISPQQVIKAVIIQQVIQTLLGLFYLEPDPINVLQRDYLTEMRVTARLVLRLAKIVLPPKHAIWIVNHYGQQITQWMYWWGIPIIQFFWASFVLDTWQYFWHRAFHQNHFLYKHIHSVHHRLYCPYSFGALYNHPLEGFVLDSLGAVVAHWASAMSIRQACALFGITTAKTVDDHCGLALPWDPLQHLFGNNAAYHDIHHQQIGLKKNFSQPYFIHWDMVMGTRMTYSMRS</sequence>
<dbReference type="OrthoDB" id="408954at2759"/>
<dbReference type="PANTHER" id="PTHR11863">
    <property type="entry name" value="STEROL DESATURASE"/>
    <property type="match status" value="1"/>
</dbReference>